<evidence type="ECO:0000256" key="1">
    <source>
        <dbReference type="ARBA" id="ARBA00023002"/>
    </source>
</evidence>
<dbReference type="Gene3D" id="1.10.45.10">
    <property type="entry name" value="Vanillyl-alcohol Oxidase, Chain A, domain 4"/>
    <property type="match status" value="1"/>
</dbReference>
<dbReference type="GO" id="GO:0003885">
    <property type="term" value="F:D-arabinono-1,4-lactone oxidase activity"/>
    <property type="evidence" value="ECO:0007669"/>
    <property type="project" value="InterPro"/>
</dbReference>
<dbReference type="Pfam" id="PF04030">
    <property type="entry name" value="ALO"/>
    <property type="match status" value="1"/>
</dbReference>
<keyword evidence="4" id="KW-1185">Reference proteome</keyword>
<dbReference type="InterPro" id="IPR006094">
    <property type="entry name" value="Oxid_FAD_bind_N"/>
</dbReference>
<sequence length="547" mass="60294">MLAVKNLVRHAVRRHVAAFSTSSTHFASMRTHVTSNSSNPIVFALAGVGLAATGGAIAFADAKQDNLDTQAEFINWSATHGCRPVRVYEPKSVDEIESIVAQHHREKSKLRCMGSGVSPNGLGFSNESILTLAHLDRIVNVDVASKQVTVQGGVLVGDLLTHLRKYGLTLQNVASIREQTIAGVTQAGCHGTGAAIPPMEEQILSMEIVTPAEGRLTLNDPSDPCFQLAKCGLGALGVVTQLTLQCVPMHHLVEHTQVMTIEQLHAVHESLLKSHQHLRYMWLPHTDKVVVVTCDQIDPALASEVTPTISDDVNHRLRPLRQLYFDLTKTPAPTTWRFTQLRDSLYALDPLNAAHIARVTQVEVDYWLRSQGKRVALSDDVIGFDCGGQQLVSEVALPIDQSLVDIDFMQVLLDRISADRIPAHTPIEQRWTASSRASLSPAHGDPKDVFSWVGIIYYLQEDSAARAAIESAFVDYSKTLEDIMAPFHATEHWAKLELGSRTPDKVEAVKARLAKRFPQWSAFKALRDTWDPHHILSNKFVDQVASD</sequence>
<proteinExistence type="predicted"/>
<comment type="caution">
    <text evidence="3">The sequence shown here is derived from an EMBL/GenBank/DDBJ whole genome shotgun (WGS) entry which is preliminary data.</text>
</comment>
<evidence type="ECO:0000313" key="3">
    <source>
        <dbReference type="EMBL" id="KAF0726600.1"/>
    </source>
</evidence>
<dbReference type="InterPro" id="IPR016167">
    <property type="entry name" value="FAD-bd_PCMH_sub1"/>
</dbReference>
<dbReference type="GO" id="GO:0016020">
    <property type="term" value="C:membrane"/>
    <property type="evidence" value="ECO:0007669"/>
    <property type="project" value="InterPro"/>
</dbReference>
<dbReference type="InterPro" id="IPR016166">
    <property type="entry name" value="FAD-bd_PCMH"/>
</dbReference>
<dbReference type="GO" id="GO:0071949">
    <property type="term" value="F:FAD binding"/>
    <property type="evidence" value="ECO:0007669"/>
    <property type="project" value="InterPro"/>
</dbReference>
<dbReference type="InterPro" id="IPR016169">
    <property type="entry name" value="FAD-bd_PCMH_sub2"/>
</dbReference>
<dbReference type="Pfam" id="PF01565">
    <property type="entry name" value="FAD_binding_4"/>
    <property type="match status" value="1"/>
</dbReference>
<dbReference type="Proteomes" id="UP000481153">
    <property type="component" value="Unassembled WGS sequence"/>
</dbReference>
<evidence type="ECO:0000313" key="4">
    <source>
        <dbReference type="Proteomes" id="UP000481153"/>
    </source>
</evidence>
<dbReference type="PANTHER" id="PTHR43762">
    <property type="entry name" value="L-GULONOLACTONE OXIDASE"/>
    <property type="match status" value="1"/>
</dbReference>
<dbReference type="PANTHER" id="PTHR43762:SF1">
    <property type="entry name" value="D-ARABINONO-1,4-LACTONE OXIDASE"/>
    <property type="match status" value="1"/>
</dbReference>
<feature type="domain" description="FAD-binding PCMH-type" evidence="2">
    <location>
        <begin position="80"/>
        <end position="249"/>
    </location>
</feature>
<reference evidence="3 4" key="1">
    <citation type="submission" date="2019-07" db="EMBL/GenBank/DDBJ databases">
        <title>Genomics analysis of Aphanomyces spp. identifies a new class of oomycete effector associated with host adaptation.</title>
        <authorList>
            <person name="Gaulin E."/>
        </authorList>
    </citation>
    <scope>NUCLEOTIDE SEQUENCE [LARGE SCALE GENOMIC DNA]</scope>
    <source>
        <strain evidence="3 4">ATCC 201684</strain>
    </source>
</reference>
<protein>
    <recommendedName>
        <fullName evidence="2">FAD-binding PCMH-type domain-containing protein</fullName>
    </recommendedName>
</protein>
<dbReference type="InterPro" id="IPR036318">
    <property type="entry name" value="FAD-bd_PCMH-like_sf"/>
</dbReference>
<accession>A0A6G0WHG5</accession>
<dbReference type="Gene3D" id="3.30.43.10">
    <property type="entry name" value="Uridine Diphospho-n-acetylenolpyruvylglucosamine Reductase, domain 2"/>
    <property type="match status" value="1"/>
</dbReference>
<gene>
    <name evidence="3" type="ORF">Ae201684_015222</name>
</gene>
<keyword evidence="1" id="KW-0560">Oxidoreductase</keyword>
<dbReference type="InterPro" id="IPR007173">
    <property type="entry name" value="ALO_C"/>
</dbReference>
<dbReference type="VEuPathDB" id="FungiDB:AeMF1_000806"/>
<dbReference type="Gene3D" id="3.30.465.10">
    <property type="match status" value="1"/>
</dbReference>
<organism evidence="3 4">
    <name type="scientific">Aphanomyces euteiches</name>
    <dbReference type="NCBI Taxonomy" id="100861"/>
    <lineage>
        <taxon>Eukaryota</taxon>
        <taxon>Sar</taxon>
        <taxon>Stramenopiles</taxon>
        <taxon>Oomycota</taxon>
        <taxon>Saprolegniomycetes</taxon>
        <taxon>Saprolegniales</taxon>
        <taxon>Verrucalvaceae</taxon>
        <taxon>Aphanomyces</taxon>
    </lineage>
</organism>
<dbReference type="AlphaFoldDB" id="A0A6G0WHG5"/>
<dbReference type="InterPro" id="IPR010031">
    <property type="entry name" value="FAD_lactone_oxidase-like"/>
</dbReference>
<dbReference type="PIRSF" id="PIRSF000136">
    <property type="entry name" value="LGO_GLO"/>
    <property type="match status" value="1"/>
</dbReference>
<dbReference type="SUPFAM" id="SSF56176">
    <property type="entry name" value="FAD-binding/transporter-associated domain-like"/>
    <property type="match status" value="1"/>
</dbReference>
<name>A0A6G0WHG5_9STRA</name>
<dbReference type="InterPro" id="IPR016171">
    <property type="entry name" value="Vanillyl_alc_oxidase_C-sub2"/>
</dbReference>
<dbReference type="EMBL" id="VJMJ01000213">
    <property type="protein sequence ID" value="KAF0726600.1"/>
    <property type="molecule type" value="Genomic_DNA"/>
</dbReference>
<evidence type="ECO:0000259" key="2">
    <source>
        <dbReference type="PROSITE" id="PS51387"/>
    </source>
</evidence>
<dbReference type="PROSITE" id="PS51387">
    <property type="entry name" value="FAD_PCMH"/>
    <property type="match status" value="1"/>
</dbReference>
<dbReference type="Gene3D" id="3.30.70.2520">
    <property type="match status" value="1"/>
</dbReference>